<proteinExistence type="predicted"/>
<evidence type="ECO:0000313" key="5">
    <source>
        <dbReference type="WBParaSite" id="ASIM_0000493801-mRNA-1"/>
    </source>
</evidence>
<evidence type="ECO:0000256" key="1">
    <source>
        <dbReference type="SAM" id="MobiDB-lite"/>
    </source>
</evidence>
<feature type="compositionally biased region" description="Basic and acidic residues" evidence="1">
    <location>
        <begin position="24"/>
        <end position="40"/>
    </location>
</feature>
<feature type="compositionally biased region" description="Polar residues" evidence="1">
    <location>
        <begin position="67"/>
        <end position="77"/>
    </location>
</feature>
<dbReference type="EMBL" id="UYRR01039473">
    <property type="protein sequence ID" value="VDK76502.1"/>
    <property type="molecule type" value="Genomic_DNA"/>
</dbReference>
<dbReference type="AlphaFoldDB" id="A0A0M3KJ41"/>
<organism evidence="6">
    <name type="scientific">Anisakis simplex</name>
    <name type="common">Herring worm</name>
    <dbReference type="NCBI Taxonomy" id="6269"/>
    <lineage>
        <taxon>Eukaryota</taxon>
        <taxon>Metazoa</taxon>
        <taxon>Ecdysozoa</taxon>
        <taxon>Nematoda</taxon>
        <taxon>Chromadorea</taxon>
        <taxon>Rhabditida</taxon>
        <taxon>Spirurina</taxon>
        <taxon>Ascaridomorpha</taxon>
        <taxon>Ascaridoidea</taxon>
        <taxon>Anisakidae</taxon>
        <taxon>Anisakis</taxon>
        <taxon>Anisakis simplex complex</taxon>
    </lineage>
</organism>
<dbReference type="WBParaSite" id="ASIM_0000493801-mRNA-1">
    <property type="protein sequence ID" value="ASIM_0000493801-mRNA-1"/>
    <property type="gene ID" value="ASIM_0000493801"/>
</dbReference>
<evidence type="ECO:0000313" key="3">
    <source>
        <dbReference type="EMBL" id="VDK76502.1"/>
    </source>
</evidence>
<evidence type="ECO:0000313" key="6">
    <source>
        <dbReference type="WBParaSite" id="ASIM_0002101301-mRNA-1"/>
    </source>
</evidence>
<name>A0A0M3KJ41_ANISI</name>
<protein>
    <submittedName>
        <fullName evidence="2 5">Uncharacterized protein</fullName>
    </submittedName>
</protein>
<dbReference type="EMBL" id="UYRR01008590">
    <property type="protein sequence ID" value="VDK24400.1"/>
    <property type="molecule type" value="Genomic_DNA"/>
</dbReference>
<evidence type="ECO:0000313" key="2">
    <source>
        <dbReference type="EMBL" id="VDK24400.1"/>
    </source>
</evidence>
<dbReference type="WBParaSite" id="ASIM_0002101301-mRNA-1">
    <property type="protein sequence ID" value="ASIM_0002101301-mRNA-1"/>
    <property type="gene ID" value="ASIM_0002101301"/>
</dbReference>
<feature type="region of interest" description="Disordered" evidence="1">
    <location>
        <begin position="1"/>
        <end position="84"/>
    </location>
</feature>
<feature type="compositionally biased region" description="Polar residues" evidence="1">
    <location>
        <begin position="45"/>
        <end position="57"/>
    </location>
</feature>
<accession>A0A0M3KJ41</accession>
<evidence type="ECO:0000313" key="4">
    <source>
        <dbReference type="Proteomes" id="UP000267096"/>
    </source>
</evidence>
<gene>
    <name evidence="3" type="ORF">ASIM_LOCUS20390</name>
    <name evidence="2" type="ORF">ASIM_LOCUS4747</name>
</gene>
<dbReference type="Proteomes" id="UP000267096">
    <property type="component" value="Unassembled WGS sequence"/>
</dbReference>
<reference evidence="5 6" key="1">
    <citation type="submission" date="2017-02" db="UniProtKB">
        <authorList>
            <consortium name="WormBaseParasite"/>
        </authorList>
    </citation>
    <scope>IDENTIFICATION</scope>
</reference>
<keyword evidence="4" id="KW-1185">Reference proteome</keyword>
<sequence>MDPGWDDVSNLLGELSDSSESEEEKSVVEAENDSKQEIVKIADVSHTNNRNLPSQADDNTRKRTAGSGDTPQPSTSTKRAKLDESLAMSHASEILDDPLFGLVR</sequence>
<reference evidence="2 4" key="2">
    <citation type="submission" date="2018-11" db="EMBL/GenBank/DDBJ databases">
        <authorList>
            <consortium name="Pathogen Informatics"/>
        </authorList>
    </citation>
    <scope>NUCLEOTIDE SEQUENCE [LARGE SCALE GENOMIC DNA]</scope>
</reference>